<dbReference type="AlphaFoldDB" id="A0A9P4H0D9"/>
<organism evidence="2 3">
    <name type="scientific">Setomelanomma holmii</name>
    <dbReference type="NCBI Taxonomy" id="210430"/>
    <lineage>
        <taxon>Eukaryota</taxon>
        <taxon>Fungi</taxon>
        <taxon>Dikarya</taxon>
        <taxon>Ascomycota</taxon>
        <taxon>Pezizomycotina</taxon>
        <taxon>Dothideomycetes</taxon>
        <taxon>Pleosporomycetidae</taxon>
        <taxon>Pleosporales</taxon>
        <taxon>Pleosporineae</taxon>
        <taxon>Phaeosphaeriaceae</taxon>
        <taxon>Setomelanomma</taxon>
    </lineage>
</organism>
<keyword evidence="3" id="KW-1185">Reference proteome</keyword>
<proteinExistence type="predicted"/>
<dbReference type="OrthoDB" id="3800453at2759"/>
<reference evidence="2" key="1">
    <citation type="journal article" date="2020" name="Stud. Mycol.">
        <title>101 Dothideomycetes genomes: a test case for predicting lifestyles and emergence of pathogens.</title>
        <authorList>
            <person name="Haridas S."/>
            <person name="Albert R."/>
            <person name="Binder M."/>
            <person name="Bloem J."/>
            <person name="Labutti K."/>
            <person name="Salamov A."/>
            <person name="Andreopoulos B."/>
            <person name="Baker S."/>
            <person name="Barry K."/>
            <person name="Bills G."/>
            <person name="Bluhm B."/>
            <person name="Cannon C."/>
            <person name="Castanera R."/>
            <person name="Culley D."/>
            <person name="Daum C."/>
            <person name="Ezra D."/>
            <person name="Gonzalez J."/>
            <person name="Henrissat B."/>
            <person name="Kuo A."/>
            <person name="Liang C."/>
            <person name="Lipzen A."/>
            <person name="Lutzoni F."/>
            <person name="Magnuson J."/>
            <person name="Mondo S."/>
            <person name="Nolan M."/>
            <person name="Ohm R."/>
            <person name="Pangilinan J."/>
            <person name="Park H.-J."/>
            <person name="Ramirez L."/>
            <person name="Alfaro M."/>
            <person name="Sun H."/>
            <person name="Tritt A."/>
            <person name="Yoshinaga Y."/>
            <person name="Zwiers L.-H."/>
            <person name="Turgeon B."/>
            <person name="Goodwin S."/>
            <person name="Spatafora J."/>
            <person name="Crous P."/>
            <person name="Grigoriev I."/>
        </authorList>
    </citation>
    <scope>NUCLEOTIDE SEQUENCE</scope>
    <source>
        <strain evidence="2">CBS 110217</strain>
    </source>
</reference>
<name>A0A9P4H0D9_9PLEO</name>
<evidence type="ECO:0000313" key="3">
    <source>
        <dbReference type="Proteomes" id="UP000799777"/>
    </source>
</evidence>
<sequence>MTSNPRSTTQPRYNLAAGLVLTSRELKQYRQWQSQCTTLKPTECGFVPTAVEYEDFQQWLKKQDSGYFSDVFDDIYEHISPPRSPYEPSVASLCRHNLHPVLAGKPTLRCPVCTIDMHINYMKVLTRTLQGANGRPLPFTGTPSEQQENLYLAWSQGKISILREVCELERLEAQETEWSKTHLPVHTAVIHTATKALELYWFETAECPSMEQCTLKPKAVSFDRDTNFERGRPTAYFLRSSPRYEPGKYTIVGEDCEDDEAISKDSDDYSHARVMVLGGPEEEFQSVDHNHITEAVRSENGIDDLESDDGDAGWEDVNSDEDRRRV</sequence>
<feature type="compositionally biased region" description="Acidic residues" evidence="1">
    <location>
        <begin position="301"/>
        <end position="319"/>
    </location>
</feature>
<feature type="region of interest" description="Disordered" evidence="1">
    <location>
        <begin position="294"/>
        <end position="326"/>
    </location>
</feature>
<dbReference type="EMBL" id="ML978252">
    <property type="protein sequence ID" value="KAF2025973.1"/>
    <property type="molecule type" value="Genomic_DNA"/>
</dbReference>
<comment type="caution">
    <text evidence="2">The sequence shown here is derived from an EMBL/GenBank/DDBJ whole genome shotgun (WGS) entry which is preliminary data.</text>
</comment>
<dbReference type="Proteomes" id="UP000799777">
    <property type="component" value="Unassembled WGS sequence"/>
</dbReference>
<evidence type="ECO:0000313" key="2">
    <source>
        <dbReference type="EMBL" id="KAF2025973.1"/>
    </source>
</evidence>
<accession>A0A9P4H0D9</accession>
<protein>
    <submittedName>
        <fullName evidence="2">Uncharacterized protein</fullName>
    </submittedName>
</protein>
<gene>
    <name evidence="2" type="ORF">EK21DRAFT_92780</name>
</gene>
<evidence type="ECO:0000256" key="1">
    <source>
        <dbReference type="SAM" id="MobiDB-lite"/>
    </source>
</evidence>